<keyword evidence="4" id="KW-0732">Signal</keyword>
<reference evidence="6" key="2">
    <citation type="submission" date="2020-09" db="EMBL/GenBank/DDBJ databases">
        <authorList>
            <person name="Sun Q."/>
            <person name="Zhou Y."/>
        </authorList>
    </citation>
    <scope>NUCLEOTIDE SEQUENCE</scope>
    <source>
        <strain evidence="6">CGMCC 1.14988</strain>
    </source>
</reference>
<dbReference type="CDD" id="cd00118">
    <property type="entry name" value="LysM"/>
    <property type="match status" value="1"/>
</dbReference>
<dbReference type="Pfam" id="PF01476">
    <property type="entry name" value="LysM"/>
    <property type="match status" value="1"/>
</dbReference>
<feature type="compositionally biased region" description="Low complexity" evidence="3">
    <location>
        <begin position="81"/>
        <end position="106"/>
    </location>
</feature>
<dbReference type="Gene3D" id="3.10.350.10">
    <property type="entry name" value="LysM domain"/>
    <property type="match status" value="1"/>
</dbReference>
<dbReference type="SUPFAM" id="SSF53955">
    <property type="entry name" value="Lysozyme-like"/>
    <property type="match status" value="1"/>
</dbReference>
<evidence type="ECO:0000256" key="3">
    <source>
        <dbReference type="SAM" id="MobiDB-lite"/>
    </source>
</evidence>
<organism evidence="6 7">
    <name type="scientific">Egicoccus halophilus</name>
    <dbReference type="NCBI Taxonomy" id="1670830"/>
    <lineage>
        <taxon>Bacteria</taxon>
        <taxon>Bacillati</taxon>
        <taxon>Actinomycetota</taxon>
        <taxon>Nitriliruptoria</taxon>
        <taxon>Egicoccales</taxon>
        <taxon>Egicoccaceae</taxon>
        <taxon>Egicoccus</taxon>
    </lineage>
</organism>
<protein>
    <recommendedName>
        <fullName evidence="5">LysM domain-containing protein</fullName>
    </recommendedName>
</protein>
<dbReference type="EMBL" id="BMHA01000002">
    <property type="protein sequence ID" value="GGI03627.1"/>
    <property type="molecule type" value="Genomic_DNA"/>
</dbReference>
<comment type="caution">
    <text evidence="6">The sequence shown here is derived from an EMBL/GenBank/DDBJ whole genome shotgun (WGS) entry which is preliminary data.</text>
</comment>
<reference evidence="6" key="1">
    <citation type="journal article" date="2014" name="Int. J. Syst. Evol. Microbiol.">
        <title>Complete genome sequence of Corynebacterium casei LMG S-19264T (=DSM 44701T), isolated from a smear-ripened cheese.</title>
        <authorList>
            <consortium name="US DOE Joint Genome Institute (JGI-PGF)"/>
            <person name="Walter F."/>
            <person name="Albersmeier A."/>
            <person name="Kalinowski J."/>
            <person name="Ruckert C."/>
        </authorList>
    </citation>
    <scope>NUCLEOTIDE SEQUENCE</scope>
    <source>
        <strain evidence="6">CGMCC 1.14988</strain>
    </source>
</reference>
<feature type="region of interest" description="Disordered" evidence="3">
    <location>
        <begin position="81"/>
        <end position="108"/>
    </location>
</feature>
<proteinExistence type="inferred from homology"/>
<dbReference type="Pfam" id="PF06737">
    <property type="entry name" value="Transglycosylas"/>
    <property type="match status" value="1"/>
</dbReference>
<dbReference type="SMART" id="SM00257">
    <property type="entry name" value="LysM"/>
    <property type="match status" value="1"/>
</dbReference>
<evidence type="ECO:0000256" key="1">
    <source>
        <dbReference type="ARBA" id="ARBA00010830"/>
    </source>
</evidence>
<feature type="chain" id="PRO_5035269627" description="LysM domain-containing protein" evidence="4">
    <location>
        <begin position="29"/>
        <end position="185"/>
    </location>
</feature>
<dbReference type="InterPro" id="IPR018392">
    <property type="entry name" value="LysM"/>
</dbReference>
<evidence type="ECO:0000313" key="7">
    <source>
        <dbReference type="Proteomes" id="UP000650511"/>
    </source>
</evidence>
<dbReference type="InterPro" id="IPR036779">
    <property type="entry name" value="LysM_dom_sf"/>
</dbReference>
<dbReference type="PANTHER" id="PTHR34700:SF4">
    <property type="entry name" value="PHAGE-LIKE ELEMENT PBSX PROTEIN XKDP"/>
    <property type="match status" value="1"/>
</dbReference>
<dbReference type="GO" id="GO:0016787">
    <property type="term" value="F:hydrolase activity"/>
    <property type="evidence" value="ECO:0007669"/>
    <property type="project" value="UniProtKB-KW"/>
</dbReference>
<dbReference type="AlphaFoldDB" id="A0A8J3ESL1"/>
<dbReference type="PANTHER" id="PTHR34700">
    <property type="entry name" value="POTASSIUM BINDING PROTEIN KBP"/>
    <property type="match status" value="1"/>
</dbReference>
<dbReference type="PROSITE" id="PS51782">
    <property type="entry name" value="LYSM"/>
    <property type="match status" value="1"/>
</dbReference>
<dbReference type="Proteomes" id="UP000650511">
    <property type="component" value="Unassembled WGS sequence"/>
</dbReference>
<feature type="domain" description="LysM" evidence="5">
    <location>
        <begin position="30"/>
        <end position="77"/>
    </location>
</feature>
<dbReference type="InterPro" id="IPR023346">
    <property type="entry name" value="Lysozyme-like_dom_sf"/>
</dbReference>
<keyword evidence="2" id="KW-0378">Hydrolase</keyword>
<gene>
    <name evidence="6" type="ORF">GCM10011354_04980</name>
</gene>
<evidence type="ECO:0000256" key="2">
    <source>
        <dbReference type="ARBA" id="ARBA00022801"/>
    </source>
</evidence>
<keyword evidence="7" id="KW-1185">Reference proteome</keyword>
<dbReference type="CDD" id="cd13925">
    <property type="entry name" value="RPF"/>
    <property type="match status" value="1"/>
</dbReference>
<evidence type="ECO:0000256" key="4">
    <source>
        <dbReference type="SAM" id="SignalP"/>
    </source>
</evidence>
<comment type="similarity">
    <text evidence="1">Belongs to the transglycosylase family. Rpf subfamily.</text>
</comment>
<feature type="signal peptide" evidence="4">
    <location>
        <begin position="1"/>
        <end position="28"/>
    </location>
</feature>
<evidence type="ECO:0000259" key="5">
    <source>
        <dbReference type="PROSITE" id="PS51782"/>
    </source>
</evidence>
<accession>A0A8J3ESL1</accession>
<name>A0A8J3ESL1_9ACTN</name>
<dbReference type="Gene3D" id="1.10.530.10">
    <property type="match status" value="1"/>
</dbReference>
<dbReference type="InterPro" id="IPR052196">
    <property type="entry name" value="Bact_Kbp"/>
</dbReference>
<dbReference type="InterPro" id="IPR010618">
    <property type="entry name" value="RPF"/>
</dbReference>
<sequence>MRSFGMRVFTAAAATVGLVGFGAGAAAAAETYEVQPGDTLSGIARSLDTVDTWQQLHAANPKLSDPNLIFPGQVLQVATGGAAAPAASEPASEPTSEPASAPAATTDTGVWDRLAQCESSGDWSINTGNGYYGGLQFALSSWEWVGGQGYPHEASRAEQIHRAEILLERQGWNAWPSCSRQLGLR</sequence>
<dbReference type="SUPFAM" id="SSF54106">
    <property type="entry name" value="LysM domain"/>
    <property type="match status" value="1"/>
</dbReference>
<evidence type="ECO:0000313" key="6">
    <source>
        <dbReference type="EMBL" id="GGI03627.1"/>
    </source>
</evidence>